<dbReference type="OrthoDB" id="9801263at2"/>
<name>A0A2S8G8K0_9BACT</name>
<reference evidence="4 5" key="1">
    <citation type="submission" date="2018-02" db="EMBL/GenBank/DDBJ databases">
        <title>Comparative genomes isolates from brazilian mangrove.</title>
        <authorList>
            <person name="Araujo J.E."/>
            <person name="Taketani R.G."/>
            <person name="Silva M.C.P."/>
            <person name="Loureco M.V."/>
            <person name="Andreote F.D."/>
        </authorList>
    </citation>
    <scope>NUCLEOTIDE SEQUENCE [LARGE SCALE GENOMIC DNA]</scope>
    <source>
        <strain evidence="4 5">HEX-2 MGV</strain>
    </source>
</reference>
<dbReference type="AlphaFoldDB" id="A0A2S8G8K0"/>
<dbReference type="Proteomes" id="UP000240009">
    <property type="component" value="Unassembled WGS sequence"/>
</dbReference>
<dbReference type="Gene3D" id="3.40.1350.10">
    <property type="match status" value="1"/>
</dbReference>
<feature type="region of interest" description="Disordered" evidence="1">
    <location>
        <begin position="1"/>
        <end position="20"/>
    </location>
</feature>
<gene>
    <name evidence="4" type="ORF">C5Y96_01250</name>
</gene>
<organism evidence="4 5">
    <name type="scientific">Blastopirellula marina</name>
    <dbReference type="NCBI Taxonomy" id="124"/>
    <lineage>
        <taxon>Bacteria</taxon>
        <taxon>Pseudomonadati</taxon>
        <taxon>Planctomycetota</taxon>
        <taxon>Planctomycetia</taxon>
        <taxon>Pirellulales</taxon>
        <taxon>Pirellulaceae</taxon>
        <taxon>Blastopirellula</taxon>
    </lineage>
</organism>
<comment type="caution">
    <text evidence="4">The sequence shown here is derived from an EMBL/GenBank/DDBJ whole genome shotgun (WGS) entry which is preliminary data.</text>
</comment>
<dbReference type="PANTHER" id="PTHR30547:SF5">
    <property type="entry name" value="NUCLEASE YHCG-RELATED"/>
    <property type="match status" value="1"/>
</dbReference>
<feature type="compositionally biased region" description="Basic residues" evidence="1">
    <location>
        <begin position="1"/>
        <end position="12"/>
    </location>
</feature>
<dbReference type="InterPro" id="IPR009362">
    <property type="entry name" value="YhcG_C"/>
</dbReference>
<sequence>MKKGPKPKKKTKSGLVPSSPKVVPAQADFDAVLELIDAARTKAVATVNTTLIELYWSIGEFIQGKIADDGWGKGTVETLAEHIRRKQPNVRGYSASNLWRMMQFFETYQDQPKLAPLVRELPWTHNLLIMSRCKRDDEREFYLRLATREKWGKRELQRQLSGALFERVALSPPKLAPAVREIHPEAASIFKDSYLVEFLDLPSAHSEADLEHALVEKLKQFLIELGRDFCFIGSQYTVQVGGRDFAIDLLFFNRALNCLVAFELKIEEFQPEHLGKLEFYLEALDRDVKKPHERPSIGVLLCATKDHEVVEYALSRAASPALVSEYQTCLPDKKLLQAKLHEFYELAQEQAAPSATPSKGRKK</sequence>
<dbReference type="RefSeq" id="WP_105349736.1">
    <property type="nucleotide sequence ID" value="NZ_PUIA01000012.1"/>
</dbReference>
<dbReference type="PANTHER" id="PTHR30547">
    <property type="entry name" value="UNCHARACTERIZED PROTEIN YHCG-RELATED"/>
    <property type="match status" value="1"/>
</dbReference>
<evidence type="ECO:0000259" key="3">
    <source>
        <dbReference type="Pfam" id="PF17761"/>
    </source>
</evidence>
<evidence type="ECO:0000259" key="2">
    <source>
        <dbReference type="Pfam" id="PF06250"/>
    </source>
</evidence>
<accession>A0A2S8G8K0</accession>
<dbReference type="InterPro" id="IPR053148">
    <property type="entry name" value="PD-DEXK-like_domain"/>
</dbReference>
<protein>
    <submittedName>
        <fullName evidence="4">DUF1016 domain-containing protein</fullName>
    </submittedName>
</protein>
<dbReference type="InterPro" id="IPR011856">
    <property type="entry name" value="tRNA_endonuc-like_dom_sf"/>
</dbReference>
<dbReference type="Pfam" id="PF06250">
    <property type="entry name" value="YhcG_C"/>
    <property type="match status" value="1"/>
</dbReference>
<evidence type="ECO:0000256" key="1">
    <source>
        <dbReference type="SAM" id="MobiDB-lite"/>
    </source>
</evidence>
<proteinExistence type="predicted"/>
<dbReference type="EMBL" id="PUIA01000012">
    <property type="protein sequence ID" value="PQO40753.1"/>
    <property type="molecule type" value="Genomic_DNA"/>
</dbReference>
<dbReference type="GO" id="GO:0003676">
    <property type="term" value="F:nucleic acid binding"/>
    <property type="evidence" value="ECO:0007669"/>
    <property type="project" value="InterPro"/>
</dbReference>
<evidence type="ECO:0000313" key="4">
    <source>
        <dbReference type="EMBL" id="PQO40753.1"/>
    </source>
</evidence>
<dbReference type="Pfam" id="PF17761">
    <property type="entry name" value="DUF1016_N"/>
    <property type="match status" value="1"/>
</dbReference>
<dbReference type="InterPro" id="IPR041527">
    <property type="entry name" value="YhcG_N"/>
</dbReference>
<feature type="domain" description="YhcG N-terminal" evidence="3">
    <location>
        <begin position="32"/>
        <end position="167"/>
    </location>
</feature>
<evidence type="ECO:0000313" key="5">
    <source>
        <dbReference type="Proteomes" id="UP000240009"/>
    </source>
</evidence>
<feature type="domain" description="YhcG PDDEXK nuclease" evidence="2">
    <location>
        <begin position="188"/>
        <end position="340"/>
    </location>
</feature>